<keyword evidence="3 6" id="KW-0238">DNA-binding</keyword>
<feature type="DNA-binding region" description="Homeobox" evidence="6">
    <location>
        <begin position="222"/>
        <end position="281"/>
    </location>
</feature>
<comment type="subcellular location">
    <subcellularLocation>
        <location evidence="1 6 7">Nucleus</location>
    </subcellularLocation>
</comment>
<gene>
    <name evidence="11" type="primary">LOC109486890</name>
</gene>
<dbReference type="InterPro" id="IPR009057">
    <property type="entry name" value="Homeodomain-like_sf"/>
</dbReference>
<dbReference type="PANTHER" id="PTHR45793">
    <property type="entry name" value="HOMEOBOX PROTEIN"/>
    <property type="match status" value="1"/>
</dbReference>
<sequence>MAEFSDQDDLPELSACYQQHIQQIVDVLDESEVSDSEAQSDREKDESSDSTENSEDWEESSATVSRVSRLMCSQPVNVMQQCDQVAAGTTEDMEVAPLLDFSDSESESLVFYQDTSPQSPHSPLLGYASEENEHQDLEEQASSDNDEEVREEELAKNDESSQEEEDSSAEEEEKEEEEEEEDEKGEADSTSSTTAHSEVDPKHNLRASNTERKDGPQDDRKRRREPTRFSSYQLEQLERVYKLDPYPDSSKKAAVAVKLNINLGSVRNWFSNRRTRRQSAKPRLKSTRGRRMVPKPEAVDSPRNSSTDRMKRTKGWFSPDQVEELEKSFQQFGPYPEASVQAQLAKKLNTKPAKVYNWMNRRRFKWRKCGEPRLNVGTSRKRSCPNPPDTPSKTTKSSQDDSTRLTRKRKKEEEEAVKAGRGRKLTRELRSLLPSVGSPKQEKEPQTVENLLQDMLTKTKPRQLKPAQDSSPEVEETERTGKRGKQKRQRRKIDNSCFQEPPDTPSDTLPDLGHQKPPNTPSDTRKPGRARKVSEKSRSAAQTQEQAATSGTHDVFPRPEGVNSDDEDLMSKRSCCNLKAT</sequence>
<feature type="region of interest" description="Disordered" evidence="8">
    <location>
        <begin position="27"/>
        <end position="66"/>
    </location>
</feature>
<dbReference type="InterPro" id="IPR001356">
    <property type="entry name" value="HD"/>
</dbReference>
<protein>
    <submittedName>
        <fullName evidence="11">ABC transporter F family member 4-like</fullName>
    </submittedName>
</protein>
<feature type="domain" description="Homeobox" evidence="9">
    <location>
        <begin position="220"/>
        <end position="280"/>
    </location>
</feature>
<dbReference type="GO" id="GO:0000978">
    <property type="term" value="F:RNA polymerase II cis-regulatory region sequence-specific DNA binding"/>
    <property type="evidence" value="ECO:0007669"/>
    <property type="project" value="TreeGrafter"/>
</dbReference>
<dbReference type="SMART" id="SM00389">
    <property type="entry name" value="HOX"/>
    <property type="match status" value="2"/>
</dbReference>
<dbReference type="Proteomes" id="UP000515135">
    <property type="component" value="Unplaced"/>
</dbReference>
<feature type="compositionally biased region" description="Acidic residues" evidence="8">
    <location>
        <begin position="48"/>
        <end position="59"/>
    </location>
</feature>
<evidence type="ECO:0000256" key="5">
    <source>
        <dbReference type="ARBA" id="ARBA00023242"/>
    </source>
</evidence>
<keyword evidence="10" id="KW-1185">Reference proteome</keyword>
<evidence type="ECO:0000256" key="1">
    <source>
        <dbReference type="ARBA" id="ARBA00004123"/>
    </source>
</evidence>
<dbReference type="AlphaFoldDB" id="A0A6P5AWK0"/>
<feature type="compositionally biased region" description="Acidic residues" evidence="8">
    <location>
        <begin position="138"/>
        <end position="151"/>
    </location>
</feature>
<evidence type="ECO:0000256" key="3">
    <source>
        <dbReference type="ARBA" id="ARBA00023125"/>
    </source>
</evidence>
<dbReference type="CDD" id="cd00086">
    <property type="entry name" value="homeodomain"/>
    <property type="match status" value="2"/>
</dbReference>
<feature type="compositionally biased region" description="Basic residues" evidence="8">
    <location>
        <begin position="482"/>
        <end position="491"/>
    </location>
</feature>
<reference evidence="11" key="1">
    <citation type="submission" date="2025-08" db="UniProtKB">
        <authorList>
            <consortium name="RefSeq"/>
        </authorList>
    </citation>
    <scope>IDENTIFICATION</scope>
    <source>
        <tissue evidence="11">Gonad</tissue>
    </source>
</reference>
<dbReference type="RefSeq" id="XP_019646356.1">
    <property type="nucleotide sequence ID" value="XM_019790797.1"/>
</dbReference>
<dbReference type="PROSITE" id="PS50071">
    <property type="entry name" value="HOMEOBOX_2"/>
    <property type="match status" value="2"/>
</dbReference>
<dbReference type="KEGG" id="bbel:109486890"/>
<organism evidence="10 11">
    <name type="scientific">Branchiostoma belcheri</name>
    <name type="common">Amphioxus</name>
    <dbReference type="NCBI Taxonomy" id="7741"/>
    <lineage>
        <taxon>Eukaryota</taxon>
        <taxon>Metazoa</taxon>
        <taxon>Chordata</taxon>
        <taxon>Cephalochordata</taxon>
        <taxon>Leptocardii</taxon>
        <taxon>Amphioxiformes</taxon>
        <taxon>Branchiostomatidae</taxon>
        <taxon>Branchiostoma</taxon>
    </lineage>
</organism>
<feature type="compositionally biased region" description="Basic residues" evidence="8">
    <location>
        <begin position="273"/>
        <end position="293"/>
    </location>
</feature>
<dbReference type="Gene3D" id="1.10.10.60">
    <property type="entry name" value="Homeodomain-like"/>
    <property type="match status" value="2"/>
</dbReference>
<keyword evidence="2" id="KW-0217">Developmental protein</keyword>
<accession>A0A6P5AWK0</accession>
<dbReference type="GO" id="GO:0000981">
    <property type="term" value="F:DNA-binding transcription factor activity, RNA polymerase II-specific"/>
    <property type="evidence" value="ECO:0007669"/>
    <property type="project" value="TreeGrafter"/>
</dbReference>
<feature type="domain" description="Homeobox" evidence="9">
    <location>
        <begin position="308"/>
        <end position="369"/>
    </location>
</feature>
<keyword evidence="4 6" id="KW-0371">Homeobox</keyword>
<evidence type="ECO:0000259" key="9">
    <source>
        <dbReference type="PROSITE" id="PS50071"/>
    </source>
</evidence>
<dbReference type="GeneID" id="109486890"/>
<feature type="compositionally biased region" description="Acidic residues" evidence="8">
    <location>
        <begin position="160"/>
        <end position="185"/>
    </location>
</feature>
<dbReference type="OrthoDB" id="6159439at2759"/>
<evidence type="ECO:0000256" key="2">
    <source>
        <dbReference type="ARBA" id="ARBA00022473"/>
    </source>
</evidence>
<feature type="DNA-binding region" description="Homeobox" evidence="6">
    <location>
        <begin position="310"/>
        <end position="370"/>
    </location>
</feature>
<feature type="region of interest" description="Disordered" evidence="8">
    <location>
        <begin position="272"/>
        <end position="319"/>
    </location>
</feature>
<dbReference type="PANTHER" id="PTHR45793:SF5">
    <property type="entry name" value="HOMEOTIC PROTEIN OCELLILESS"/>
    <property type="match status" value="1"/>
</dbReference>
<dbReference type="SUPFAM" id="SSF46689">
    <property type="entry name" value="Homeodomain-like"/>
    <property type="match status" value="2"/>
</dbReference>
<keyword evidence="5 6" id="KW-0539">Nucleus</keyword>
<proteinExistence type="predicted"/>
<feature type="region of interest" description="Disordered" evidence="8">
    <location>
        <begin position="370"/>
        <end position="581"/>
    </location>
</feature>
<evidence type="ECO:0000313" key="11">
    <source>
        <dbReference type="RefSeq" id="XP_019646356.1"/>
    </source>
</evidence>
<dbReference type="GO" id="GO:0005634">
    <property type="term" value="C:nucleus"/>
    <property type="evidence" value="ECO:0007669"/>
    <property type="project" value="UniProtKB-SubCell"/>
</dbReference>
<name>A0A6P5AWK0_BRABE</name>
<evidence type="ECO:0000256" key="6">
    <source>
        <dbReference type="PROSITE-ProRule" id="PRU00108"/>
    </source>
</evidence>
<evidence type="ECO:0000256" key="8">
    <source>
        <dbReference type="SAM" id="MobiDB-lite"/>
    </source>
</evidence>
<feature type="compositionally biased region" description="Low complexity" evidence="8">
    <location>
        <begin position="539"/>
        <end position="552"/>
    </location>
</feature>
<evidence type="ECO:0000256" key="7">
    <source>
        <dbReference type="RuleBase" id="RU000682"/>
    </source>
</evidence>
<evidence type="ECO:0000313" key="10">
    <source>
        <dbReference type="Proteomes" id="UP000515135"/>
    </source>
</evidence>
<evidence type="ECO:0000256" key="4">
    <source>
        <dbReference type="ARBA" id="ARBA00023155"/>
    </source>
</evidence>
<feature type="region of interest" description="Disordered" evidence="8">
    <location>
        <begin position="96"/>
        <end position="235"/>
    </location>
</feature>
<dbReference type="Pfam" id="PF00046">
    <property type="entry name" value="Homeodomain"/>
    <property type="match status" value="2"/>
</dbReference>
<feature type="compositionally biased region" description="Basic and acidic residues" evidence="8">
    <location>
        <begin position="197"/>
        <end position="220"/>
    </location>
</feature>